<dbReference type="InterPro" id="IPR013563">
    <property type="entry name" value="Oligopep_ABC_C"/>
</dbReference>
<dbReference type="Gene3D" id="3.40.50.300">
    <property type="entry name" value="P-loop containing nucleotide triphosphate hydrolases"/>
    <property type="match status" value="1"/>
</dbReference>
<keyword evidence="4" id="KW-0547">Nucleotide-binding</keyword>
<evidence type="ECO:0000313" key="8">
    <source>
        <dbReference type="Proteomes" id="UP000248021"/>
    </source>
</evidence>
<dbReference type="Pfam" id="PF08352">
    <property type="entry name" value="oligo_HPY"/>
    <property type="match status" value="1"/>
</dbReference>
<keyword evidence="3" id="KW-0813">Transport</keyword>
<dbReference type="CDD" id="cd03257">
    <property type="entry name" value="ABC_NikE_OppD_transporters"/>
    <property type="match status" value="1"/>
</dbReference>
<evidence type="ECO:0000256" key="1">
    <source>
        <dbReference type="ARBA" id="ARBA00004417"/>
    </source>
</evidence>
<gene>
    <name evidence="7" type="ORF">C7450_104265</name>
</gene>
<dbReference type="SMART" id="SM00382">
    <property type="entry name" value="AAA"/>
    <property type="match status" value="1"/>
</dbReference>
<feature type="domain" description="ABC transporter" evidence="6">
    <location>
        <begin position="5"/>
        <end position="254"/>
    </location>
</feature>
<evidence type="ECO:0000256" key="4">
    <source>
        <dbReference type="ARBA" id="ARBA00022741"/>
    </source>
</evidence>
<evidence type="ECO:0000256" key="5">
    <source>
        <dbReference type="ARBA" id="ARBA00022840"/>
    </source>
</evidence>
<dbReference type="InterPro" id="IPR003439">
    <property type="entry name" value="ABC_transporter-like_ATP-bd"/>
</dbReference>
<dbReference type="Proteomes" id="UP000248021">
    <property type="component" value="Unassembled WGS sequence"/>
</dbReference>
<name>A0A2V3U9R0_9HYPH</name>
<dbReference type="InterPro" id="IPR027417">
    <property type="entry name" value="P-loop_NTPase"/>
</dbReference>
<dbReference type="InterPro" id="IPR003593">
    <property type="entry name" value="AAA+_ATPase"/>
</dbReference>
<comment type="caution">
    <text evidence="7">The sequence shown here is derived from an EMBL/GenBank/DDBJ whole genome shotgun (WGS) entry which is preliminary data.</text>
</comment>
<dbReference type="EMBL" id="QJJK01000004">
    <property type="protein sequence ID" value="PXW60213.1"/>
    <property type="molecule type" value="Genomic_DNA"/>
</dbReference>
<protein>
    <submittedName>
        <fullName evidence="7">Peptide/nickel transport system ATP-binding protein</fullName>
    </submittedName>
</protein>
<dbReference type="OrthoDB" id="7328866at2"/>
<reference evidence="7 8" key="1">
    <citation type="submission" date="2018-05" db="EMBL/GenBank/DDBJ databases">
        <title>Genomic Encyclopedia of Type Strains, Phase IV (KMG-IV): sequencing the most valuable type-strain genomes for metagenomic binning, comparative biology and taxonomic classification.</title>
        <authorList>
            <person name="Goeker M."/>
        </authorList>
    </citation>
    <scope>NUCLEOTIDE SEQUENCE [LARGE SCALE GENOMIC DNA]</scope>
    <source>
        <strain evidence="7 8">DSM 6462</strain>
    </source>
</reference>
<keyword evidence="5 7" id="KW-0067">ATP-binding</keyword>
<dbReference type="InterPro" id="IPR050319">
    <property type="entry name" value="ABC_transp_ATP-bind"/>
</dbReference>
<dbReference type="AlphaFoldDB" id="A0A2V3U9R0"/>
<dbReference type="RefSeq" id="WP_110374551.1">
    <property type="nucleotide sequence ID" value="NZ_JAHBRY010000001.1"/>
</dbReference>
<dbReference type="SUPFAM" id="SSF52540">
    <property type="entry name" value="P-loop containing nucleoside triphosphate hydrolases"/>
    <property type="match status" value="1"/>
</dbReference>
<dbReference type="GO" id="GO:0016887">
    <property type="term" value="F:ATP hydrolysis activity"/>
    <property type="evidence" value="ECO:0007669"/>
    <property type="project" value="InterPro"/>
</dbReference>
<proteinExistence type="inferred from homology"/>
<comment type="subcellular location">
    <subcellularLocation>
        <location evidence="1">Cell inner membrane</location>
        <topology evidence="1">Peripheral membrane protein</topology>
    </subcellularLocation>
</comment>
<evidence type="ECO:0000256" key="3">
    <source>
        <dbReference type="ARBA" id="ARBA00022448"/>
    </source>
</evidence>
<dbReference type="InterPro" id="IPR017871">
    <property type="entry name" value="ABC_transporter-like_CS"/>
</dbReference>
<dbReference type="NCBIfam" id="TIGR01727">
    <property type="entry name" value="oligo_HPY"/>
    <property type="match status" value="1"/>
</dbReference>
<accession>A0A2V3U9R0</accession>
<dbReference type="GO" id="GO:0015833">
    <property type="term" value="P:peptide transport"/>
    <property type="evidence" value="ECO:0007669"/>
    <property type="project" value="InterPro"/>
</dbReference>
<dbReference type="GO" id="GO:0055085">
    <property type="term" value="P:transmembrane transport"/>
    <property type="evidence" value="ECO:0007669"/>
    <property type="project" value="UniProtKB-ARBA"/>
</dbReference>
<evidence type="ECO:0000256" key="2">
    <source>
        <dbReference type="ARBA" id="ARBA00005417"/>
    </source>
</evidence>
<keyword evidence="8" id="KW-1185">Reference proteome</keyword>
<dbReference type="PANTHER" id="PTHR43776:SF7">
    <property type="entry name" value="D,D-DIPEPTIDE TRANSPORT ATP-BINDING PROTEIN DDPF-RELATED"/>
    <property type="match status" value="1"/>
</dbReference>
<dbReference type="GO" id="GO:0005886">
    <property type="term" value="C:plasma membrane"/>
    <property type="evidence" value="ECO:0007669"/>
    <property type="project" value="UniProtKB-SubCell"/>
</dbReference>
<organism evidence="7 8">
    <name type="scientific">Chelatococcus asaccharovorans</name>
    <dbReference type="NCBI Taxonomy" id="28210"/>
    <lineage>
        <taxon>Bacteria</taxon>
        <taxon>Pseudomonadati</taxon>
        <taxon>Pseudomonadota</taxon>
        <taxon>Alphaproteobacteria</taxon>
        <taxon>Hyphomicrobiales</taxon>
        <taxon>Chelatococcaceae</taxon>
        <taxon>Chelatococcus</taxon>
    </lineage>
</organism>
<dbReference type="PROSITE" id="PS00211">
    <property type="entry name" value="ABC_TRANSPORTER_1"/>
    <property type="match status" value="1"/>
</dbReference>
<sequence>MSALLELDDVSVTLRGPRAHLFAAPTPIRALRQVSLTIAAGETLALVGESGSGKSTLARAITRLVPAAGQARFDGIDILKADRAGMRRVRRGLQMVFQDPYSSLNRRKRIADILMEPLKVHGVGDGAERRRRVEALIAQVGLNTDMLQRFPAALSGGQRQRISIARALALQPQLVICDEAVSALDVSVQAQILNLLGSLKRSYKLAYLFITHDLGVVRRFADRIAVMHAGRIIEVAPANLLFAGPLHPYTRALLSAAPHPSRDRPAPARILLPGEPVSALAEPPGCLFAKRCLHFRPGLCEKSDPPLVTQGANHQVACHRAREGVPAWMDDAATGGLTP</sequence>
<dbReference type="GO" id="GO:0005524">
    <property type="term" value="F:ATP binding"/>
    <property type="evidence" value="ECO:0007669"/>
    <property type="project" value="UniProtKB-KW"/>
</dbReference>
<evidence type="ECO:0000259" key="6">
    <source>
        <dbReference type="PROSITE" id="PS50893"/>
    </source>
</evidence>
<dbReference type="PROSITE" id="PS50893">
    <property type="entry name" value="ABC_TRANSPORTER_2"/>
    <property type="match status" value="1"/>
</dbReference>
<dbReference type="Pfam" id="PF00005">
    <property type="entry name" value="ABC_tran"/>
    <property type="match status" value="1"/>
</dbReference>
<dbReference type="FunFam" id="3.40.50.300:FF:000016">
    <property type="entry name" value="Oligopeptide ABC transporter ATP-binding component"/>
    <property type="match status" value="1"/>
</dbReference>
<comment type="similarity">
    <text evidence="2">Belongs to the ABC transporter superfamily.</text>
</comment>
<evidence type="ECO:0000313" key="7">
    <source>
        <dbReference type="EMBL" id="PXW60213.1"/>
    </source>
</evidence>
<dbReference type="PANTHER" id="PTHR43776">
    <property type="entry name" value="TRANSPORT ATP-BINDING PROTEIN"/>
    <property type="match status" value="1"/>
</dbReference>